<gene>
    <name evidence="5" type="ORF">VitviT2T_007196</name>
</gene>
<dbReference type="PANTHER" id="PTHR45980:SF6">
    <property type="entry name" value="PROTEASE DO-LIKE 2, CHLOROPLASTIC"/>
    <property type="match status" value="1"/>
</dbReference>
<dbReference type="Pfam" id="PF17815">
    <property type="entry name" value="PDZ_3"/>
    <property type="match status" value="1"/>
</dbReference>
<accession>A0ABY9BYQ5</accession>
<evidence type="ECO:0000313" key="5">
    <source>
        <dbReference type="EMBL" id="WJZ87847.1"/>
    </source>
</evidence>
<keyword evidence="1" id="KW-0645">Protease</keyword>
<evidence type="ECO:0000259" key="4">
    <source>
        <dbReference type="Pfam" id="PF17815"/>
    </source>
</evidence>
<keyword evidence="3" id="KW-0720">Serine protease</keyword>
<dbReference type="PANTHER" id="PTHR45980">
    <property type="match status" value="1"/>
</dbReference>
<feature type="domain" description="Protease Do-like PDZ" evidence="4">
    <location>
        <begin position="40"/>
        <end position="102"/>
    </location>
</feature>
<proteinExistence type="predicted"/>
<evidence type="ECO:0000313" key="6">
    <source>
        <dbReference type="Proteomes" id="UP001227230"/>
    </source>
</evidence>
<dbReference type="Proteomes" id="UP001227230">
    <property type="component" value="Chromosome 5"/>
</dbReference>
<keyword evidence="2" id="KW-0378">Hydrolase</keyword>
<evidence type="ECO:0000256" key="3">
    <source>
        <dbReference type="ARBA" id="ARBA00022825"/>
    </source>
</evidence>
<dbReference type="InterPro" id="IPR046449">
    <property type="entry name" value="DEGP_PDZ_sf"/>
</dbReference>
<reference evidence="5 6" key="1">
    <citation type="journal article" date="2023" name="Hortic Res">
        <title>The complete reference genome for grapevine (Vitis vinifera L.) genetics and breeding.</title>
        <authorList>
            <person name="Shi X."/>
            <person name="Cao S."/>
            <person name="Wang X."/>
            <person name="Huang S."/>
            <person name="Wang Y."/>
            <person name="Liu Z."/>
            <person name="Liu W."/>
            <person name="Leng X."/>
            <person name="Peng Y."/>
            <person name="Wang N."/>
            <person name="Wang Y."/>
            <person name="Ma Z."/>
            <person name="Xu X."/>
            <person name="Zhang F."/>
            <person name="Xue H."/>
            <person name="Zhong H."/>
            <person name="Wang Y."/>
            <person name="Zhang K."/>
            <person name="Velt A."/>
            <person name="Avia K."/>
            <person name="Holtgrawe D."/>
            <person name="Grimplet J."/>
            <person name="Matus J.T."/>
            <person name="Ware D."/>
            <person name="Wu X."/>
            <person name="Wang H."/>
            <person name="Liu C."/>
            <person name="Fang Y."/>
            <person name="Rustenholz C."/>
            <person name="Cheng Z."/>
            <person name="Xiao H."/>
            <person name="Zhou Y."/>
        </authorList>
    </citation>
    <scope>NUCLEOTIDE SEQUENCE [LARGE SCALE GENOMIC DNA]</scope>
    <source>
        <strain evidence="6">cv. Pinot noir / PN40024</strain>
        <tissue evidence="5">Leaf</tissue>
    </source>
</reference>
<dbReference type="InterPro" id="IPR041517">
    <property type="entry name" value="DEGP_PDZ"/>
</dbReference>
<dbReference type="Gene3D" id="3.20.190.20">
    <property type="match status" value="1"/>
</dbReference>
<evidence type="ECO:0000256" key="1">
    <source>
        <dbReference type="ARBA" id="ARBA00022670"/>
    </source>
</evidence>
<name>A0ABY9BYQ5_VITVI</name>
<protein>
    <recommendedName>
        <fullName evidence="4">Protease Do-like PDZ domain-containing protein</fullName>
    </recommendedName>
</protein>
<dbReference type="EMBL" id="CP126652">
    <property type="protein sequence ID" value="WJZ87847.1"/>
    <property type="molecule type" value="Genomic_DNA"/>
</dbReference>
<sequence length="115" mass="13003">MVVAHGAGLTFKQSDVVELGVIRVGVFMKVQVILNPHVHLVLKFNGTWIKNIHHLAHLIDSCKDKYPVFEFEDNHLVVLEREVVAVSSYILKDYGIPAERSSNLFEPYMDSLGDN</sequence>
<organism evidence="5 6">
    <name type="scientific">Vitis vinifera</name>
    <name type="common">Grape</name>
    <dbReference type="NCBI Taxonomy" id="29760"/>
    <lineage>
        <taxon>Eukaryota</taxon>
        <taxon>Viridiplantae</taxon>
        <taxon>Streptophyta</taxon>
        <taxon>Embryophyta</taxon>
        <taxon>Tracheophyta</taxon>
        <taxon>Spermatophyta</taxon>
        <taxon>Magnoliopsida</taxon>
        <taxon>eudicotyledons</taxon>
        <taxon>Gunneridae</taxon>
        <taxon>Pentapetalae</taxon>
        <taxon>rosids</taxon>
        <taxon>Vitales</taxon>
        <taxon>Vitaceae</taxon>
        <taxon>Viteae</taxon>
        <taxon>Vitis</taxon>
    </lineage>
</organism>
<evidence type="ECO:0000256" key="2">
    <source>
        <dbReference type="ARBA" id="ARBA00022801"/>
    </source>
</evidence>
<keyword evidence="6" id="KW-1185">Reference proteome</keyword>